<dbReference type="GO" id="GO:0003824">
    <property type="term" value="F:catalytic activity"/>
    <property type="evidence" value="ECO:0007669"/>
    <property type="project" value="UniProtKB-ARBA"/>
</dbReference>
<reference evidence="2" key="1">
    <citation type="journal article" date="2010" name="PLoS Genet.">
        <title>The genome of a pathogenic rhodococcus: cooptive virulence underpinned by key gene acquisitions.</title>
        <authorList>
            <person name="Letek M."/>
            <person name="Gonzalez P."/>
            <person name="Macarthur I."/>
            <person name="Rodriguez H."/>
            <person name="Freeman T.C."/>
            <person name="Valero-Rello A."/>
            <person name="Blanco M."/>
            <person name="Buckley T."/>
            <person name="Cherevach I."/>
            <person name="Fahey R."/>
            <person name="Hapeshi A."/>
            <person name="Holdstock J."/>
            <person name="Leadon D."/>
            <person name="Navas J."/>
            <person name="Ocampo A."/>
            <person name="Quail M.A."/>
            <person name="Sanders M."/>
            <person name="Scortti M.M."/>
            <person name="Prescott J.F."/>
            <person name="Fogarty U."/>
            <person name="Meijer W.G."/>
            <person name="Parkhill J."/>
            <person name="Bentley S.D."/>
            <person name="Vazquez-Boland J.A."/>
        </authorList>
    </citation>
    <scope>NUCLEOTIDE SEQUENCE [LARGE SCALE GENOMIC DNA]</scope>
    <source>
        <strain evidence="2 3">103S</strain>
    </source>
</reference>
<gene>
    <name evidence="2" type="ordered locus">REQ_12750</name>
</gene>
<dbReference type="KEGG" id="req:REQ_12750"/>
<evidence type="ECO:0000313" key="2">
    <source>
        <dbReference type="EMBL" id="CBH47370.1"/>
    </source>
</evidence>
<dbReference type="Proteomes" id="UP001154400">
    <property type="component" value="Chromosome"/>
</dbReference>
<dbReference type="InterPro" id="IPR029058">
    <property type="entry name" value="AB_hydrolase_fold"/>
</dbReference>
<dbReference type="InterPro" id="IPR000073">
    <property type="entry name" value="AB_hydrolase_1"/>
</dbReference>
<evidence type="ECO:0000259" key="1">
    <source>
        <dbReference type="Pfam" id="PF00561"/>
    </source>
</evidence>
<dbReference type="EMBL" id="FN563149">
    <property type="protein sequence ID" value="CBH47370.1"/>
    <property type="molecule type" value="Genomic_DNA"/>
</dbReference>
<sequence>MRESGWGSRLNTSLRNAWGLTFGGGVAPVERTPSVLVHREPHRDLHRYGVRSVGAPVLLVPPLAVPMHCYDLRPGQSLVAHLAQTGRTPYVVDYGTIGYADRNLGFEDWIDDIVPAALRRVSALHDGAPVDVVGWSLGGTISLLTASAHPELPIASVTALGTPIDYSRIPTMAVAQAVGRITGHRPVTELTRLMGGLPAPLVQIAYRATAPQRELLKPWFVASNLHDTETLARMEAIDRFMAEMPGYPARLFYQTAEELVLGNSLRDGRITVGGKTIKLSELAVPVLAVGGTGDVIATADSVAAIVDVLTGSPSVRFETAPGSHLGLLAGPGAKETTWRHIDAFLAERVDA</sequence>
<protein>
    <submittedName>
        <fullName evidence="2">Lipase</fullName>
    </submittedName>
</protein>
<proteinExistence type="predicted"/>
<name>A0A3S5Y498_RHOH1</name>
<dbReference type="InterPro" id="IPR051321">
    <property type="entry name" value="PHA/PHB_synthase"/>
</dbReference>
<dbReference type="AlphaFoldDB" id="A0A3S5Y498"/>
<dbReference type="GeneID" id="57576971"/>
<dbReference type="PANTHER" id="PTHR36837">
    <property type="entry name" value="POLY(3-HYDROXYALKANOATE) POLYMERASE SUBUNIT PHAC"/>
    <property type="match status" value="1"/>
</dbReference>
<evidence type="ECO:0000313" key="3">
    <source>
        <dbReference type="Proteomes" id="UP000006892"/>
    </source>
</evidence>
<accession>A0A3S5Y498</accession>
<organism evidence="2">
    <name type="scientific">Rhodococcus hoagii (strain 103S)</name>
    <name type="common">Rhodococcus equi</name>
    <dbReference type="NCBI Taxonomy" id="685727"/>
    <lineage>
        <taxon>Bacteria</taxon>
        <taxon>Bacillati</taxon>
        <taxon>Actinomycetota</taxon>
        <taxon>Actinomycetes</taxon>
        <taxon>Mycobacteriales</taxon>
        <taxon>Nocardiaceae</taxon>
        <taxon>Prescottella</taxon>
    </lineage>
</organism>
<dbReference type="SUPFAM" id="SSF53474">
    <property type="entry name" value="alpha/beta-Hydrolases"/>
    <property type="match status" value="1"/>
</dbReference>
<dbReference type="RefSeq" id="WP_013415275.1">
    <property type="nucleotide sequence ID" value="NC_014659.1"/>
</dbReference>
<dbReference type="Pfam" id="PF00561">
    <property type="entry name" value="Abhydrolase_1"/>
    <property type="match status" value="1"/>
</dbReference>
<dbReference type="PANTHER" id="PTHR36837:SF4">
    <property type="entry name" value="BLR0908 PROTEIN"/>
    <property type="match status" value="1"/>
</dbReference>
<feature type="domain" description="AB hydrolase-1" evidence="1">
    <location>
        <begin position="78"/>
        <end position="167"/>
    </location>
</feature>
<dbReference type="Gene3D" id="3.40.50.1820">
    <property type="entry name" value="alpha/beta hydrolase"/>
    <property type="match status" value="1"/>
</dbReference>